<accession>A0A0E9V0S8</accession>
<evidence type="ECO:0000313" key="1">
    <source>
        <dbReference type="EMBL" id="JAH70833.1"/>
    </source>
</evidence>
<sequence length="49" mass="5441">MFQNLLESLPRRVQALTAAKRGCSSILIPGMKFSSTYGCDVQVSTYLKM</sequence>
<dbReference type="EMBL" id="GBXM01037744">
    <property type="protein sequence ID" value="JAH70833.1"/>
    <property type="molecule type" value="Transcribed_RNA"/>
</dbReference>
<name>A0A0E9V0S8_ANGAN</name>
<protein>
    <submittedName>
        <fullName evidence="1">Uncharacterized protein</fullName>
    </submittedName>
</protein>
<organism evidence="1">
    <name type="scientific">Anguilla anguilla</name>
    <name type="common">European freshwater eel</name>
    <name type="synonym">Muraena anguilla</name>
    <dbReference type="NCBI Taxonomy" id="7936"/>
    <lineage>
        <taxon>Eukaryota</taxon>
        <taxon>Metazoa</taxon>
        <taxon>Chordata</taxon>
        <taxon>Craniata</taxon>
        <taxon>Vertebrata</taxon>
        <taxon>Euteleostomi</taxon>
        <taxon>Actinopterygii</taxon>
        <taxon>Neopterygii</taxon>
        <taxon>Teleostei</taxon>
        <taxon>Anguilliformes</taxon>
        <taxon>Anguillidae</taxon>
        <taxon>Anguilla</taxon>
    </lineage>
</organism>
<reference evidence="1" key="1">
    <citation type="submission" date="2014-11" db="EMBL/GenBank/DDBJ databases">
        <authorList>
            <person name="Amaro Gonzalez C."/>
        </authorList>
    </citation>
    <scope>NUCLEOTIDE SEQUENCE</scope>
</reference>
<reference evidence="1" key="2">
    <citation type="journal article" date="2015" name="Fish Shellfish Immunol.">
        <title>Early steps in the European eel (Anguilla anguilla)-Vibrio vulnificus interaction in the gills: Role of the RtxA13 toxin.</title>
        <authorList>
            <person name="Callol A."/>
            <person name="Pajuelo D."/>
            <person name="Ebbesson L."/>
            <person name="Teles M."/>
            <person name="MacKenzie S."/>
            <person name="Amaro C."/>
        </authorList>
    </citation>
    <scope>NUCLEOTIDE SEQUENCE</scope>
</reference>
<proteinExistence type="predicted"/>
<dbReference type="AlphaFoldDB" id="A0A0E9V0S8"/>